<name>A0A1H8AAJ9_STRJI</name>
<dbReference type="GO" id="GO:0005737">
    <property type="term" value="C:cytoplasm"/>
    <property type="evidence" value="ECO:0007669"/>
    <property type="project" value="TreeGrafter"/>
</dbReference>
<dbReference type="Proteomes" id="UP000183015">
    <property type="component" value="Unassembled WGS sequence"/>
</dbReference>
<sequence length="202" mass="21238">MSDRTHDDPEAAGTAALFYEAGVLRRVPRTGWGYDGIPGGETVAEHSHRAAVIGAALAAVEGADPGRTALLCVLHDLHEARTGDLTPLAKRYVAFKADPRDVTADQTAGAHPAVRDVLAGAVDEFESADSAEARCAHDADKLDCIIAALEYRAQGHTAVQGKIDRCLAALKTASARRIAEAALTTDPTSWQQLFATTSAAPR</sequence>
<dbReference type="PANTHER" id="PTHR11845:SF13">
    <property type="entry name" value="5'-DEOXYNUCLEOTIDASE HDDC2"/>
    <property type="match status" value="1"/>
</dbReference>
<dbReference type="OrthoDB" id="9786155at2"/>
<feature type="domain" description="HD/PDEase" evidence="8">
    <location>
        <begin position="39"/>
        <end position="154"/>
    </location>
</feature>
<dbReference type="eggNOG" id="COG1896">
    <property type="taxonomic scope" value="Bacteria"/>
</dbReference>
<evidence type="ECO:0000256" key="2">
    <source>
        <dbReference type="ARBA" id="ARBA00001936"/>
    </source>
</evidence>
<evidence type="ECO:0000256" key="6">
    <source>
        <dbReference type="ARBA" id="ARBA00022723"/>
    </source>
</evidence>
<dbReference type="GO" id="GO:0002953">
    <property type="term" value="F:5'-deoxynucleotidase activity"/>
    <property type="evidence" value="ECO:0007669"/>
    <property type="project" value="UniProtKB-EC"/>
</dbReference>
<accession>A0A1H8AAJ9</accession>
<evidence type="ECO:0000259" key="8">
    <source>
        <dbReference type="SMART" id="SM00471"/>
    </source>
</evidence>
<gene>
    <name evidence="9" type="ORF">SAMN05414137_1435</name>
</gene>
<comment type="catalytic activity">
    <reaction evidence="1">
        <text>a 2'-deoxyribonucleoside 5'-phosphate + H2O = a 2'-deoxyribonucleoside + phosphate</text>
        <dbReference type="Rhea" id="RHEA:36167"/>
        <dbReference type="ChEBI" id="CHEBI:15377"/>
        <dbReference type="ChEBI" id="CHEBI:18274"/>
        <dbReference type="ChEBI" id="CHEBI:43474"/>
        <dbReference type="ChEBI" id="CHEBI:65317"/>
        <dbReference type="EC" id="3.1.3.89"/>
    </reaction>
</comment>
<keyword evidence="6" id="KW-0479">Metal-binding</keyword>
<dbReference type="InterPro" id="IPR039356">
    <property type="entry name" value="YfbR/HDDC2"/>
</dbReference>
<dbReference type="InterPro" id="IPR003607">
    <property type="entry name" value="HD/PDEase_dom"/>
</dbReference>
<dbReference type="InterPro" id="IPR006674">
    <property type="entry name" value="HD_domain"/>
</dbReference>
<dbReference type="PANTHER" id="PTHR11845">
    <property type="entry name" value="5'-DEOXYNUCLEOTIDASE HDDC2"/>
    <property type="match status" value="1"/>
</dbReference>
<dbReference type="SUPFAM" id="SSF109604">
    <property type="entry name" value="HD-domain/PDEase-like"/>
    <property type="match status" value="1"/>
</dbReference>
<comment type="subunit">
    <text evidence="4">Homodimer.</text>
</comment>
<dbReference type="Pfam" id="PF13023">
    <property type="entry name" value="HD_3"/>
    <property type="match status" value="1"/>
</dbReference>
<dbReference type="SMART" id="SM00471">
    <property type="entry name" value="HDc"/>
    <property type="match status" value="1"/>
</dbReference>
<dbReference type="EMBL" id="FOAZ01000043">
    <property type="protein sequence ID" value="SEM67805.1"/>
    <property type="molecule type" value="Genomic_DNA"/>
</dbReference>
<evidence type="ECO:0000256" key="5">
    <source>
        <dbReference type="ARBA" id="ARBA00012964"/>
    </source>
</evidence>
<reference evidence="10" key="1">
    <citation type="submission" date="2016-10" db="EMBL/GenBank/DDBJ databases">
        <authorList>
            <person name="Varghese N."/>
        </authorList>
    </citation>
    <scope>NUCLEOTIDE SEQUENCE [LARGE SCALE GENOMIC DNA]</scope>
    <source>
        <strain evidence="10">DSM 45096 / BCRC 16803 / CGMCC 4.1857 / CIP 109030 / JCM 12277 / KCTC 19219 / NBRC 100920 / 33214</strain>
    </source>
</reference>
<dbReference type="AlphaFoldDB" id="A0A1H8AAJ9"/>
<proteinExistence type="predicted"/>
<evidence type="ECO:0000313" key="10">
    <source>
        <dbReference type="Proteomes" id="UP000183015"/>
    </source>
</evidence>
<dbReference type="STRING" id="235985.SAMN05414137_1435"/>
<evidence type="ECO:0000256" key="4">
    <source>
        <dbReference type="ARBA" id="ARBA00011738"/>
    </source>
</evidence>
<comment type="cofactor">
    <cofactor evidence="2">
        <name>Mn(2+)</name>
        <dbReference type="ChEBI" id="CHEBI:29035"/>
    </cofactor>
</comment>
<evidence type="ECO:0000256" key="7">
    <source>
        <dbReference type="ARBA" id="ARBA00022801"/>
    </source>
</evidence>
<dbReference type="Gene3D" id="1.10.3210.10">
    <property type="entry name" value="Hypothetical protein af1432"/>
    <property type="match status" value="1"/>
</dbReference>
<evidence type="ECO:0000256" key="3">
    <source>
        <dbReference type="ARBA" id="ARBA00001941"/>
    </source>
</evidence>
<keyword evidence="10" id="KW-1185">Reference proteome</keyword>
<evidence type="ECO:0000313" key="9">
    <source>
        <dbReference type="EMBL" id="SEM67805.1"/>
    </source>
</evidence>
<evidence type="ECO:0000256" key="1">
    <source>
        <dbReference type="ARBA" id="ARBA00001638"/>
    </source>
</evidence>
<organism evidence="9 10">
    <name type="scientific">Streptacidiphilus jiangxiensis</name>
    <dbReference type="NCBI Taxonomy" id="235985"/>
    <lineage>
        <taxon>Bacteria</taxon>
        <taxon>Bacillati</taxon>
        <taxon>Actinomycetota</taxon>
        <taxon>Actinomycetes</taxon>
        <taxon>Kitasatosporales</taxon>
        <taxon>Streptomycetaceae</taxon>
        <taxon>Streptacidiphilus</taxon>
    </lineage>
</organism>
<protein>
    <recommendedName>
        <fullName evidence="5">5'-deoxynucleotidase</fullName>
        <ecNumber evidence="5">3.1.3.89</ecNumber>
    </recommendedName>
</protein>
<dbReference type="RefSeq" id="WP_042449597.1">
    <property type="nucleotide sequence ID" value="NZ_BBPN01000016.1"/>
</dbReference>
<keyword evidence="7 9" id="KW-0378">Hydrolase</keyword>
<dbReference type="GO" id="GO:0046872">
    <property type="term" value="F:metal ion binding"/>
    <property type="evidence" value="ECO:0007669"/>
    <property type="project" value="UniProtKB-KW"/>
</dbReference>
<dbReference type="EC" id="3.1.3.89" evidence="5"/>
<comment type="cofactor">
    <cofactor evidence="3">
        <name>Co(2+)</name>
        <dbReference type="ChEBI" id="CHEBI:48828"/>
    </cofactor>
</comment>